<comment type="caution">
    <text evidence="8">The sequence shown here is derived from an EMBL/GenBank/DDBJ whole genome shotgun (WGS) entry which is preliminary data.</text>
</comment>
<dbReference type="InterPro" id="IPR015943">
    <property type="entry name" value="WD40/YVTN_repeat-like_dom_sf"/>
</dbReference>
<evidence type="ECO:0000259" key="7">
    <source>
        <dbReference type="Pfam" id="PF12896"/>
    </source>
</evidence>
<sequence length="793" mass="87144">MGDVEEEAAGDSLAFTLHLDKPLSSQVDKASWNPDKDLLAMATRDHQLIVHRFNWQRLWAITPEMQVTSLCWRPDGKALAVGHDDGSIAIHDVENGDVLRQIATHDTAVECLYWAQEGQEAADHGDDVFCYEDRTSRFFPSPPHTPPMPGMASNFDMSGVLGHVAEDQSQANRKNVLRAAQQRLYILCSGDRNGIICLSAFGVFPIGKLDIRDLTISGMVAEYKSVAKPVSRLLDASALEVSLSEDLRNMTVICSGAQSVESLQAMAGAESRASGLYAISVDTSLLGDRRKELRQVALQASSVEELLEVVEGTVTVMRKHWSEAISTFEDKFRSLSTLLLEHGSPVKPRDEFLSLLACGSASAALHQFLAASLGEAGLKRLAKSIDTAGRELHNLIAEHLQPAAEIIAFRVGELRGLSRWRSRLRRIGLHETLMEDAMENAGMLLVQVERLLRTVSDTTGQFRLFFVWLTKSLRQLNGDVGPQANQLPAIDSVGVADFLRTHFERDPVGPHLAPASDGLVVDIKPEEEARIVELAIMGGFADTKFLSRTLSSQIERLRASCQEAFAMPVKEISPNLQARCMLLLCPLSSSLPPISTVPLSLTYFEVNSGSVKEESRLEDYICLRVQDDASAADQNVVVIVRDFSVSDYSLPGGAKVPEVLALRLEKSLHCIDLALYKQRQVILLVSEKDLEDDEKTIQTYLMLLQLEDLEFTPLSPTSSPMSRLPLLHLCSTLEAVVDVGLKSGKVRAIAQLDAVPPLAVSASRGLACVFAGQRRALLYDLEEDEEGQDDEME</sequence>
<dbReference type="PANTHER" id="PTHR13260:SF0">
    <property type="entry name" value="ANAPHASE-PROMOTING COMPLEX SUBUNIT 4"/>
    <property type="match status" value="1"/>
</dbReference>
<dbReference type="InterPro" id="IPR001680">
    <property type="entry name" value="WD40_rpt"/>
</dbReference>
<dbReference type="AlphaFoldDB" id="A0A8T0H4A0"/>
<feature type="domain" description="Anaphase-promoting complex subunit 4-like WD40" evidence="6">
    <location>
        <begin position="31"/>
        <end position="116"/>
    </location>
</feature>
<dbReference type="InterPro" id="IPR024977">
    <property type="entry name" value="Apc4-like_WD40_dom"/>
</dbReference>
<keyword evidence="5" id="KW-0131">Cell cycle</keyword>
<dbReference type="GO" id="GO:0051301">
    <property type="term" value="P:cell division"/>
    <property type="evidence" value="ECO:0007669"/>
    <property type="project" value="UniProtKB-KW"/>
</dbReference>
<dbReference type="Gene3D" id="2.130.10.10">
    <property type="entry name" value="YVTN repeat-like/Quinoprotein amine dehydrogenase"/>
    <property type="match status" value="1"/>
</dbReference>
<evidence type="ECO:0000256" key="2">
    <source>
        <dbReference type="ARBA" id="ARBA00022618"/>
    </source>
</evidence>
<dbReference type="GO" id="GO:0034399">
    <property type="term" value="C:nuclear periphery"/>
    <property type="evidence" value="ECO:0007669"/>
    <property type="project" value="TreeGrafter"/>
</dbReference>
<dbReference type="Proteomes" id="UP000822688">
    <property type="component" value="Chromosome 8"/>
</dbReference>
<dbReference type="InterPro" id="IPR036322">
    <property type="entry name" value="WD40_repeat_dom_sf"/>
</dbReference>
<dbReference type="GO" id="GO:0031145">
    <property type="term" value="P:anaphase-promoting complex-dependent catabolic process"/>
    <property type="evidence" value="ECO:0007669"/>
    <property type="project" value="InterPro"/>
</dbReference>
<reference evidence="8" key="1">
    <citation type="submission" date="2020-06" db="EMBL/GenBank/DDBJ databases">
        <title>WGS assembly of Ceratodon purpureus strain R40.</title>
        <authorList>
            <person name="Carey S.B."/>
            <person name="Jenkins J."/>
            <person name="Shu S."/>
            <person name="Lovell J.T."/>
            <person name="Sreedasyam A."/>
            <person name="Maumus F."/>
            <person name="Tiley G.P."/>
            <person name="Fernandez-Pozo N."/>
            <person name="Barry K."/>
            <person name="Chen C."/>
            <person name="Wang M."/>
            <person name="Lipzen A."/>
            <person name="Daum C."/>
            <person name="Saski C.A."/>
            <person name="Payton A.C."/>
            <person name="Mcbreen J.C."/>
            <person name="Conrad R.E."/>
            <person name="Kollar L.M."/>
            <person name="Olsson S."/>
            <person name="Huttunen S."/>
            <person name="Landis J.B."/>
            <person name="Wickett N.J."/>
            <person name="Johnson M.G."/>
            <person name="Rensing S.A."/>
            <person name="Grimwood J."/>
            <person name="Schmutz J."/>
            <person name="Mcdaniel S.F."/>
        </authorList>
    </citation>
    <scope>NUCLEOTIDE SEQUENCE</scope>
    <source>
        <strain evidence="8">R40</strain>
    </source>
</reference>
<keyword evidence="2" id="KW-0132">Cell division</keyword>
<dbReference type="SUPFAM" id="SSF50978">
    <property type="entry name" value="WD40 repeat-like"/>
    <property type="match status" value="1"/>
</dbReference>
<dbReference type="InterPro" id="IPR024789">
    <property type="entry name" value="APC4"/>
</dbReference>
<dbReference type="EMBL" id="CM026429">
    <property type="protein sequence ID" value="KAG0565224.1"/>
    <property type="molecule type" value="Genomic_DNA"/>
</dbReference>
<dbReference type="OrthoDB" id="2110451at2759"/>
<name>A0A8T0H4A0_CERPU</name>
<evidence type="ECO:0000259" key="6">
    <source>
        <dbReference type="Pfam" id="PF12894"/>
    </source>
</evidence>
<dbReference type="GO" id="GO:0005680">
    <property type="term" value="C:anaphase-promoting complex"/>
    <property type="evidence" value="ECO:0007669"/>
    <property type="project" value="InterPro"/>
</dbReference>
<dbReference type="GO" id="GO:0070979">
    <property type="term" value="P:protein K11-linked ubiquitination"/>
    <property type="evidence" value="ECO:0007669"/>
    <property type="project" value="TreeGrafter"/>
</dbReference>
<feature type="domain" description="Anaphase-promoting complex subunit 4 long" evidence="7">
    <location>
        <begin position="279"/>
        <end position="477"/>
    </location>
</feature>
<keyword evidence="9" id="KW-1185">Reference proteome</keyword>
<evidence type="ECO:0000313" key="8">
    <source>
        <dbReference type="EMBL" id="KAG0565224.1"/>
    </source>
</evidence>
<dbReference type="Pfam" id="PF12896">
    <property type="entry name" value="ANAPC4"/>
    <property type="match status" value="1"/>
</dbReference>
<organism evidence="8 9">
    <name type="scientific">Ceratodon purpureus</name>
    <name type="common">Fire moss</name>
    <name type="synonym">Dicranum purpureum</name>
    <dbReference type="NCBI Taxonomy" id="3225"/>
    <lineage>
        <taxon>Eukaryota</taxon>
        <taxon>Viridiplantae</taxon>
        <taxon>Streptophyta</taxon>
        <taxon>Embryophyta</taxon>
        <taxon>Bryophyta</taxon>
        <taxon>Bryophytina</taxon>
        <taxon>Bryopsida</taxon>
        <taxon>Dicranidae</taxon>
        <taxon>Pseudoditrichales</taxon>
        <taxon>Ditrichaceae</taxon>
        <taxon>Ceratodon</taxon>
    </lineage>
</organism>
<evidence type="ECO:0000256" key="4">
    <source>
        <dbReference type="ARBA" id="ARBA00022786"/>
    </source>
</evidence>
<proteinExistence type="predicted"/>
<evidence type="ECO:0000256" key="5">
    <source>
        <dbReference type="ARBA" id="ARBA00023306"/>
    </source>
</evidence>
<keyword evidence="3" id="KW-0498">Mitosis</keyword>
<dbReference type="InterPro" id="IPR024790">
    <property type="entry name" value="APC4_long_dom"/>
</dbReference>
<protein>
    <recommendedName>
        <fullName evidence="1">Anaphase-promoting complex subunit 4</fullName>
    </recommendedName>
</protein>
<keyword evidence="4" id="KW-0833">Ubl conjugation pathway</keyword>
<evidence type="ECO:0000256" key="1">
    <source>
        <dbReference type="ARBA" id="ARBA00016067"/>
    </source>
</evidence>
<gene>
    <name evidence="8" type="ORF">KC19_8G174800</name>
</gene>
<evidence type="ECO:0000256" key="3">
    <source>
        <dbReference type="ARBA" id="ARBA00022776"/>
    </source>
</evidence>
<dbReference type="SMART" id="SM00320">
    <property type="entry name" value="WD40"/>
    <property type="match status" value="2"/>
</dbReference>
<evidence type="ECO:0000313" key="9">
    <source>
        <dbReference type="Proteomes" id="UP000822688"/>
    </source>
</evidence>
<dbReference type="PANTHER" id="PTHR13260">
    <property type="entry name" value="ANAPHASE PROMOTING COMPLEX SUBUNIT 4 APC4"/>
    <property type="match status" value="1"/>
</dbReference>
<accession>A0A8T0H4A0</accession>
<dbReference type="Pfam" id="PF12894">
    <property type="entry name" value="ANAPC4_WD40"/>
    <property type="match status" value="1"/>
</dbReference>